<dbReference type="Gene3D" id="3.40.50.150">
    <property type="entry name" value="Vaccinia Virus protein VP39"/>
    <property type="match status" value="1"/>
</dbReference>
<dbReference type="OrthoDB" id="1267547at2"/>
<accession>A0A1I3GLX6</accession>
<keyword evidence="1" id="KW-0489">Methyltransferase</keyword>
<dbReference type="AlphaFoldDB" id="A0A1I3GLX6"/>
<reference evidence="1 2" key="1">
    <citation type="submission" date="2016-10" db="EMBL/GenBank/DDBJ databases">
        <authorList>
            <person name="de Groot N.N."/>
        </authorList>
    </citation>
    <scope>NUCLEOTIDE SEQUENCE [LARGE SCALE GENOMIC DNA]</scope>
    <source>
        <strain evidence="1 2">DSM 26000</strain>
    </source>
</reference>
<dbReference type="EMBL" id="FOQT01000003">
    <property type="protein sequence ID" value="SFI24473.1"/>
    <property type="molecule type" value="Genomic_DNA"/>
</dbReference>
<dbReference type="STRING" id="1125876.SAMN05443292_1916"/>
<organism evidence="1 2">
    <name type="scientific">Halpernia frigidisoli</name>
    <dbReference type="NCBI Taxonomy" id="1125876"/>
    <lineage>
        <taxon>Bacteria</taxon>
        <taxon>Pseudomonadati</taxon>
        <taxon>Bacteroidota</taxon>
        <taxon>Flavobacteriia</taxon>
        <taxon>Flavobacteriales</taxon>
        <taxon>Weeksellaceae</taxon>
        <taxon>Chryseobacterium group</taxon>
        <taxon>Halpernia</taxon>
    </lineage>
</organism>
<dbReference type="InterPro" id="IPR029063">
    <property type="entry name" value="SAM-dependent_MTases_sf"/>
</dbReference>
<dbReference type="Proteomes" id="UP000198931">
    <property type="component" value="Unassembled WGS sequence"/>
</dbReference>
<dbReference type="SUPFAM" id="SSF53335">
    <property type="entry name" value="S-adenosyl-L-methionine-dependent methyltransferases"/>
    <property type="match status" value="1"/>
</dbReference>
<keyword evidence="2" id="KW-1185">Reference proteome</keyword>
<evidence type="ECO:0000313" key="2">
    <source>
        <dbReference type="Proteomes" id="UP000198931"/>
    </source>
</evidence>
<proteinExistence type="predicted"/>
<dbReference type="RefSeq" id="WP_090080016.1">
    <property type="nucleotide sequence ID" value="NZ_FOQT01000003.1"/>
</dbReference>
<name>A0A1I3GLX6_9FLAO</name>
<sequence length="258" mass="29559">MSEISNISKTFFAYLSRPHLYPELARKIYKNIFNRKAAFKGKDDAALWCAKNAISQEKTIAEILGFKNYTKIEELYPEILAEAKSNEKNCPVKMGGAGALDLIFYINEYLKAENAVETGVAYGWSSLAALLSIEKRNGTLYSSDMPYLGKENDQYVGCVVPENLTFNWQLFRFADRESLPKIFKIQDSIDFVHYDSDKSYDGRMWAYPLLFKHLRKGGVLMSDDIGDNAAFMDFCLQNNYESIVVEFDEKYAGFIFKK</sequence>
<dbReference type="Pfam" id="PF13578">
    <property type="entry name" value="Methyltransf_24"/>
    <property type="match status" value="1"/>
</dbReference>
<dbReference type="GO" id="GO:0008168">
    <property type="term" value="F:methyltransferase activity"/>
    <property type="evidence" value="ECO:0007669"/>
    <property type="project" value="UniProtKB-KW"/>
</dbReference>
<keyword evidence="1" id="KW-0808">Transferase</keyword>
<protein>
    <submittedName>
        <fullName evidence="1">Methyltransferase domain-containing protein</fullName>
    </submittedName>
</protein>
<dbReference type="GO" id="GO:0032259">
    <property type="term" value="P:methylation"/>
    <property type="evidence" value="ECO:0007669"/>
    <property type="project" value="UniProtKB-KW"/>
</dbReference>
<gene>
    <name evidence="1" type="ORF">SAMN05443292_1916</name>
</gene>
<evidence type="ECO:0000313" key="1">
    <source>
        <dbReference type="EMBL" id="SFI24473.1"/>
    </source>
</evidence>